<keyword evidence="5 8" id="KW-0694">RNA-binding</keyword>
<name>A5JGQ7_SIV</name>
<keyword evidence="6 8" id="KW-1035">Host cytoplasm</keyword>
<feature type="region of interest" description="Disordered" evidence="9">
    <location>
        <begin position="61"/>
        <end position="105"/>
    </location>
</feature>
<dbReference type="EMBL" id="DQ374658">
    <property type="protein sequence ID" value="ABD36902.1"/>
    <property type="molecule type" value="Genomic_RNA"/>
</dbReference>
<dbReference type="Gene3D" id="6.10.140.630">
    <property type="match status" value="1"/>
</dbReference>
<keyword evidence="2 8" id="KW-0813">Transport</keyword>
<dbReference type="InterPro" id="IPR000625">
    <property type="entry name" value="REV_protein"/>
</dbReference>
<feature type="compositionally biased region" description="Basic residues" evidence="9">
    <location>
        <begin position="34"/>
        <end position="46"/>
    </location>
</feature>
<organismHost>
    <name type="scientific">Cercopithecidae</name>
    <name type="common">Old World monkeys</name>
    <dbReference type="NCBI Taxonomy" id="9527"/>
</organismHost>
<dbReference type="GO" id="GO:0044196">
    <property type="term" value="C:host cell nucleolus"/>
    <property type="evidence" value="ECO:0007669"/>
    <property type="project" value="UniProtKB-SubCell"/>
</dbReference>
<dbReference type="GO" id="GO:0030430">
    <property type="term" value="C:host cell cytoplasm"/>
    <property type="evidence" value="ECO:0007669"/>
    <property type="project" value="UniProtKB-SubCell"/>
</dbReference>
<evidence type="ECO:0000256" key="8">
    <source>
        <dbReference type="RuleBase" id="RU364044"/>
    </source>
</evidence>
<evidence type="ECO:0000256" key="1">
    <source>
        <dbReference type="ARBA" id="ARBA00020269"/>
    </source>
</evidence>
<feature type="compositionally biased region" description="Polar residues" evidence="9">
    <location>
        <begin position="92"/>
        <end position="105"/>
    </location>
</feature>
<dbReference type="Pfam" id="PF00424">
    <property type="entry name" value="REV"/>
    <property type="match status" value="1"/>
</dbReference>
<evidence type="ECO:0000256" key="3">
    <source>
        <dbReference type="ARBA" id="ARBA00022562"/>
    </source>
</evidence>
<keyword evidence="3 8" id="KW-1048">Host nucleus</keyword>
<feature type="region of interest" description="Disordered" evidence="9">
    <location>
        <begin position="26"/>
        <end position="46"/>
    </location>
</feature>
<dbReference type="EMBL" id="EF394358">
    <property type="protein sequence ID" value="ABQ51082.1"/>
    <property type="molecule type" value="Genomic_RNA"/>
</dbReference>
<evidence type="ECO:0000256" key="7">
    <source>
        <dbReference type="ARBA" id="ARBA00031496"/>
    </source>
</evidence>
<evidence type="ECO:0000256" key="6">
    <source>
        <dbReference type="ARBA" id="ARBA00023200"/>
    </source>
</evidence>
<sequence length="105" mass="11769">MAGREEDANLLQTIRIIKILYDSNPYPSGAGSRAARRNRRRRWRRRQLQVDSIANRILQYRLGGPQEPPHLDLPDLSKLHLGPVDNPASAETGDNQSSTQPSNSA</sequence>
<evidence type="ECO:0000256" key="9">
    <source>
        <dbReference type="SAM" id="MobiDB-lite"/>
    </source>
</evidence>
<comment type="subunit">
    <text evidence="8">Homomultimer; when bound to the RRE. Multimeric assembly is essential for activity.</text>
</comment>
<evidence type="ECO:0000256" key="5">
    <source>
        <dbReference type="ARBA" id="ARBA00022884"/>
    </source>
</evidence>
<keyword evidence="4 8" id="KW-0509">mRNA transport</keyword>
<evidence type="ECO:0000256" key="2">
    <source>
        <dbReference type="ARBA" id="ARBA00022448"/>
    </source>
</evidence>
<gene>
    <name evidence="8 10" type="primary">rev</name>
</gene>
<evidence type="ECO:0000313" key="10">
    <source>
        <dbReference type="EMBL" id="ABQ51082.1"/>
    </source>
</evidence>
<feature type="compositionally biased region" description="Basic and acidic residues" evidence="9">
    <location>
        <begin position="69"/>
        <end position="78"/>
    </location>
</feature>
<proteinExistence type="predicted"/>
<protein>
    <recommendedName>
        <fullName evidence="1 8">Protein Rev</fullName>
    </recommendedName>
    <alternativeName>
        <fullName evidence="7 8">Regulator of expression of viral proteins</fullName>
    </alternativeName>
</protein>
<accession>A5JGQ7</accession>
<reference evidence="10" key="1">
    <citation type="journal article" date="2007" name="J. Virol.">
        <title>Generation of infectious molecular clones of simian immunodeficiency virus from fecal consensus sequences of wild chimpanzees.</title>
        <authorList>
            <person name="Takehisa J."/>
            <person name="Kraus M.H."/>
            <person name="Decker J.M."/>
            <person name="Li Y."/>
            <person name="Keele B.F."/>
            <person name="Bibollet-Ruche F."/>
            <person name="Zammit K.P."/>
            <person name="Weng Z."/>
            <person name="Santiago M.L."/>
            <person name="Kamenya S."/>
            <person name="Wilson M.L."/>
            <person name="Pusey A.E."/>
            <person name="Bailes E."/>
            <person name="Sharp P.M."/>
            <person name="Shaw G.M."/>
            <person name="Hahn B.H."/>
        </authorList>
    </citation>
    <scope>NUCLEOTIDE SEQUENCE</scope>
    <source>
        <strain evidence="10">SIVcpzTAN3</strain>
    </source>
</reference>
<comment type="function">
    <text evidence="8">Escorts unspliced or incompletely spliced viral pre-mRNAs (late transcripts) out of the nucleus of infected cells. These pre-mRNAs carry a recognition sequence called Rev responsive element (RRE) located in the env gene, that is not present in fully spliced viral mRNAs (early transcripts). This function is essential since most viral proteins are translated from unspliced or partially spliced pre-mRNAs which cannot exit the nucleus by the pathway used by fully processed cellular mRNAs.</text>
</comment>
<dbReference type="GO" id="GO:0051028">
    <property type="term" value="P:mRNA transport"/>
    <property type="evidence" value="ECO:0007669"/>
    <property type="project" value="UniProtKB-KW"/>
</dbReference>
<evidence type="ECO:0000256" key="4">
    <source>
        <dbReference type="ARBA" id="ARBA00022816"/>
    </source>
</evidence>
<organism evidence="10">
    <name type="scientific">Simian immunodeficiency virus</name>
    <name type="common">SIV</name>
    <dbReference type="NCBI Taxonomy" id="11723"/>
    <lineage>
        <taxon>Viruses</taxon>
        <taxon>Riboviria</taxon>
        <taxon>Pararnavirae</taxon>
        <taxon>Artverviricota</taxon>
        <taxon>Revtraviricetes</taxon>
        <taxon>Ortervirales</taxon>
        <taxon>Retroviridae</taxon>
        <taxon>Orthoretrovirinae</taxon>
        <taxon>Lentivirus</taxon>
        <taxon>Lentivirus simimdef</taxon>
    </lineage>
</organism>
<dbReference type="GO" id="GO:0003700">
    <property type="term" value="F:DNA-binding transcription factor activity"/>
    <property type="evidence" value="ECO:0007669"/>
    <property type="project" value="InterPro"/>
</dbReference>
<dbReference type="GO" id="GO:0003723">
    <property type="term" value="F:RNA binding"/>
    <property type="evidence" value="ECO:0007669"/>
    <property type="project" value="UniProtKB-KW"/>
</dbReference>
<organismHost>
    <name type="scientific">Pan troglodytes</name>
    <name type="common">Chimpanzee</name>
    <dbReference type="NCBI Taxonomy" id="9598"/>
</organismHost>
<comment type="subcellular location">
    <subcellularLocation>
        <location evidence="8">Host cytoplasm</location>
    </subcellularLocation>
    <subcellularLocation>
        <location evidence="8">Host nucleus</location>
        <location evidence="8">Host nucleolus</location>
    </subcellularLocation>
</comment>